<dbReference type="InterPro" id="IPR002509">
    <property type="entry name" value="NODB_dom"/>
</dbReference>
<dbReference type="InterPro" id="IPR011330">
    <property type="entry name" value="Glyco_hydro/deAcase_b/a-brl"/>
</dbReference>
<feature type="transmembrane region" description="Helical" evidence="3">
    <location>
        <begin position="33"/>
        <end position="59"/>
    </location>
</feature>
<dbReference type="GO" id="GO:0005975">
    <property type="term" value="P:carbohydrate metabolic process"/>
    <property type="evidence" value="ECO:0007669"/>
    <property type="project" value="InterPro"/>
</dbReference>
<evidence type="ECO:0000313" key="6">
    <source>
        <dbReference type="Proteomes" id="UP000076482"/>
    </source>
</evidence>
<protein>
    <submittedName>
        <fullName evidence="5">Nodulation protein</fullName>
    </submittedName>
</protein>
<dbReference type="GO" id="GO:0016810">
    <property type="term" value="F:hydrolase activity, acting on carbon-nitrogen (but not peptide) bonds"/>
    <property type="evidence" value="ECO:0007669"/>
    <property type="project" value="InterPro"/>
</dbReference>
<dbReference type="Gene3D" id="3.20.20.370">
    <property type="entry name" value="Glycoside hydrolase/deacetylase"/>
    <property type="match status" value="1"/>
</dbReference>
<dbReference type="EMBL" id="LJKE01000015">
    <property type="protein sequence ID" value="KZD72013.1"/>
    <property type="molecule type" value="Genomic_DNA"/>
</dbReference>
<keyword evidence="3" id="KW-0472">Membrane</keyword>
<keyword evidence="3" id="KW-1133">Transmembrane helix</keyword>
<comment type="caution">
    <text evidence="5">The sequence shown here is derived from an EMBL/GenBank/DDBJ whole genome shotgun (WGS) entry which is preliminary data.</text>
</comment>
<dbReference type="PROSITE" id="PS51677">
    <property type="entry name" value="NODB"/>
    <property type="match status" value="1"/>
</dbReference>
<dbReference type="GO" id="GO:0016020">
    <property type="term" value="C:membrane"/>
    <property type="evidence" value="ECO:0007669"/>
    <property type="project" value="TreeGrafter"/>
</dbReference>
<dbReference type="CDD" id="cd10917">
    <property type="entry name" value="CE4_NodB_like_6s_7s"/>
    <property type="match status" value="1"/>
</dbReference>
<accession>A0A164QPY8</accession>
<reference evidence="5 6" key="1">
    <citation type="submission" date="2015-09" db="EMBL/GenBank/DDBJ databases">
        <title>Bacillus cereus food isolates.</title>
        <authorList>
            <person name="Boekhorst J."/>
        </authorList>
    </citation>
    <scope>NUCLEOTIDE SEQUENCE [LARGE SCALE GENOMIC DNA]</scope>
    <source>
        <strain evidence="5 6">B4088</strain>
    </source>
</reference>
<dbReference type="PANTHER" id="PTHR10587:SF133">
    <property type="entry name" value="CHITIN DEACETYLASE 1-RELATED"/>
    <property type="match status" value="1"/>
</dbReference>
<dbReference type="PATRIC" id="fig|1396.535.peg.4226"/>
<evidence type="ECO:0000256" key="2">
    <source>
        <dbReference type="ARBA" id="ARBA00022801"/>
    </source>
</evidence>
<feature type="domain" description="NodB homology" evidence="4">
    <location>
        <begin position="117"/>
        <end position="299"/>
    </location>
</feature>
<dbReference type="Proteomes" id="UP000076482">
    <property type="component" value="Unassembled WGS sequence"/>
</dbReference>
<proteinExistence type="predicted"/>
<dbReference type="GO" id="GO:0046872">
    <property type="term" value="F:metal ion binding"/>
    <property type="evidence" value="ECO:0007669"/>
    <property type="project" value="UniProtKB-KW"/>
</dbReference>
<keyword evidence="2" id="KW-0378">Hydrolase</keyword>
<evidence type="ECO:0000313" key="5">
    <source>
        <dbReference type="EMBL" id="KZD72013.1"/>
    </source>
</evidence>
<dbReference type="AlphaFoldDB" id="A0A164QPY8"/>
<dbReference type="PANTHER" id="PTHR10587">
    <property type="entry name" value="GLYCOSYL TRANSFERASE-RELATED"/>
    <property type="match status" value="1"/>
</dbReference>
<evidence type="ECO:0000256" key="3">
    <source>
        <dbReference type="SAM" id="Phobius"/>
    </source>
</evidence>
<evidence type="ECO:0000256" key="1">
    <source>
        <dbReference type="ARBA" id="ARBA00022723"/>
    </source>
</evidence>
<dbReference type="SUPFAM" id="SSF88713">
    <property type="entry name" value="Glycoside hydrolase/deacetylase"/>
    <property type="match status" value="1"/>
</dbReference>
<dbReference type="InterPro" id="IPR050248">
    <property type="entry name" value="Polysacc_deacetylase_ArnD"/>
</dbReference>
<dbReference type="Pfam" id="PF01522">
    <property type="entry name" value="Polysacc_deac_1"/>
    <property type="match status" value="1"/>
</dbReference>
<evidence type="ECO:0000259" key="4">
    <source>
        <dbReference type="PROSITE" id="PS51677"/>
    </source>
</evidence>
<name>A0A164QPY8_BACCE</name>
<keyword evidence="1" id="KW-0479">Metal-binding</keyword>
<organism evidence="5 6">
    <name type="scientific">Bacillus cereus</name>
    <dbReference type="NCBI Taxonomy" id="1396"/>
    <lineage>
        <taxon>Bacteria</taxon>
        <taxon>Bacillati</taxon>
        <taxon>Bacillota</taxon>
        <taxon>Bacilli</taxon>
        <taxon>Bacillales</taxon>
        <taxon>Bacillaceae</taxon>
        <taxon>Bacillus</taxon>
        <taxon>Bacillus cereus group</taxon>
    </lineage>
</organism>
<sequence>MKSYYRSIQKLKNELFGRWEKWSKKKTSSQIRILIWSGFLGVWLLVGVQVFMVSTMVIAKGNEEKQVSIEKVKKIDQNKKKGLVQNPVKVPVKAENGWKLDSLTSKMVNEEGAPVPKNVVLTIENVGKGDIDHQFLQVLEDKKVKAMWYMAAEVLDTDQGGKIAKELKDKGHMIGSLGFHPYELRAAYRNGDVATVQNDYQQANEMFVKVLGDFPKYYRNATGIRNESIESWMNQSGVKSVVWSLDSGDWNTKNREAIIQQTIASLHDGGTIQLHVFQHTLELLPQLIDEIQKQGYTITIPSI</sequence>
<gene>
    <name evidence="5" type="ORF">B4088_0474</name>
</gene>
<keyword evidence="3" id="KW-0812">Transmembrane</keyword>
<dbReference type="RefSeq" id="WP_063259700.1">
    <property type="nucleotide sequence ID" value="NZ_LJKE01000015.1"/>
</dbReference>